<organism evidence="2 3">
    <name type="scientific">Novosphingobium ovatum</name>
    <dbReference type="NCBI Taxonomy" id="1908523"/>
    <lineage>
        <taxon>Bacteria</taxon>
        <taxon>Pseudomonadati</taxon>
        <taxon>Pseudomonadota</taxon>
        <taxon>Alphaproteobacteria</taxon>
        <taxon>Sphingomonadales</taxon>
        <taxon>Sphingomonadaceae</taxon>
        <taxon>Novosphingobium</taxon>
    </lineage>
</organism>
<keyword evidence="1" id="KW-0732">Signal</keyword>
<feature type="chain" id="PRO_5046442486" evidence="1">
    <location>
        <begin position="24"/>
        <end position="141"/>
    </location>
</feature>
<name>A0ABW9XHJ2_9SPHN</name>
<dbReference type="PANTHER" id="PTHR37833:SF1">
    <property type="entry name" value="SIGNAL PEPTIDE PROTEIN"/>
    <property type="match status" value="1"/>
</dbReference>
<reference evidence="3" key="1">
    <citation type="submission" date="2020-01" db="EMBL/GenBank/DDBJ databases">
        <title>Sphingomonas sp. strain CSW-10.</title>
        <authorList>
            <person name="Chen W.-M."/>
        </authorList>
    </citation>
    <scope>NUCLEOTIDE SEQUENCE [LARGE SCALE GENOMIC DNA]</scope>
    <source>
        <strain evidence="3">FSY-8</strain>
    </source>
</reference>
<dbReference type="PANTHER" id="PTHR37833">
    <property type="entry name" value="LIPOPROTEIN-RELATED"/>
    <property type="match status" value="1"/>
</dbReference>
<dbReference type="EMBL" id="JAAAPO010000008">
    <property type="protein sequence ID" value="NBC38032.1"/>
    <property type="molecule type" value="Genomic_DNA"/>
</dbReference>
<evidence type="ECO:0000313" key="3">
    <source>
        <dbReference type="Proteomes" id="UP000753724"/>
    </source>
</evidence>
<dbReference type="Proteomes" id="UP000753724">
    <property type="component" value="Unassembled WGS sequence"/>
</dbReference>
<gene>
    <name evidence="2" type="ORF">GTZ99_15870</name>
</gene>
<evidence type="ECO:0000313" key="2">
    <source>
        <dbReference type="EMBL" id="NBC38032.1"/>
    </source>
</evidence>
<comment type="caution">
    <text evidence="2">The sequence shown here is derived from an EMBL/GenBank/DDBJ whole genome shotgun (WGS) entry which is preliminary data.</text>
</comment>
<accession>A0ABW9XHJ2</accession>
<sequence>MTRKMMLVLAAGLSLGAAVPVMAQSVPSINADSAHVEPVLTPVDFGSVVAGQQVVRDLVMMNDGKGPLVISNISTGCACIKVQFTREPIMPGRKFTLRFTFDSTGRGGPLQRTVTMGTNAPTPTYITLVGQVSYGSAEPRM</sequence>
<dbReference type="RefSeq" id="WP_161720660.1">
    <property type="nucleotide sequence ID" value="NZ_JAAAPO010000008.1"/>
</dbReference>
<dbReference type="InterPro" id="IPR011467">
    <property type="entry name" value="DUF1573"/>
</dbReference>
<proteinExistence type="predicted"/>
<dbReference type="Pfam" id="PF07610">
    <property type="entry name" value="DUF1573"/>
    <property type="match status" value="1"/>
</dbReference>
<keyword evidence="3" id="KW-1185">Reference proteome</keyword>
<dbReference type="InterPro" id="IPR013783">
    <property type="entry name" value="Ig-like_fold"/>
</dbReference>
<evidence type="ECO:0000256" key="1">
    <source>
        <dbReference type="SAM" id="SignalP"/>
    </source>
</evidence>
<dbReference type="Gene3D" id="2.60.40.10">
    <property type="entry name" value="Immunoglobulins"/>
    <property type="match status" value="1"/>
</dbReference>
<feature type="signal peptide" evidence="1">
    <location>
        <begin position="1"/>
        <end position="23"/>
    </location>
</feature>
<protein>
    <submittedName>
        <fullName evidence="2">DUF1573 domain-containing protein</fullName>
    </submittedName>
</protein>